<dbReference type="OrthoDB" id="409136at2759"/>
<keyword evidence="3" id="KW-0560">Oxidoreductase</keyword>
<proteinExistence type="inferred from homology"/>
<dbReference type="InterPro" id="IPR052259">
    <property type="entry name" value="Nucleoredoxin-like"/>
</dbReference>
<dbReference type="InterPro" id="IPR013766">
    <property type="entry name" value="Thioredoxin_domain"/>
</dbReference>
<keyword evidence="2" id="KW-0677">Repeat</keyword>
<dbReference type="PROSITE" id="PS51352">
    <property type="entry name" value="THIOREDOXIN_2"/>
    <property type="match status" value="1"/>
</dbReference>
<dbReference type="GO" id="GO:0047134">
    <property type="term" value="F:protein-disulfide reductase [NAD(P)H] activity"/>
    <property type="evidence" value="ECO:0007669"/>
    <property type="project" value="UniProtKB-EC"/>
</dbReference>
<dbReference type="AlphaFoldDB" id="A0A0D8XGJ6"/>
<evidence type="ECO:0000256" key="3">
    <source>
        <dbReference type="ARBA" id="ARBA00023002"/>
    </source>
</evidence>
<dbReference type="SUPFAM" id="SSF52833">
    <property type="entry name" value="Thioredoxin-like"/>
    <property type="match status" value="1"/>
</dbReference>
<reference evidence="9 10" key="1">
    <citation type="submission" date="2013-11" db="EMBL/GenBank/DDBJ databases">
        <title>Draft genome of the bovine lungworm Dictyocaulus viviparus.</title>
        <authorList>
            <person name="Mitreva M."/>
        </authorList>
    </citation>
    <scope>NUCLEOTIDE SEQUENCE [LARGE SCALE GENOMIC DNA]</scope>
    <source>
        <strain evidence="9 10">HannoverDv2000</strain>
    </source>
</reference>
<evidence type="ECO:0000313" key="9">
    <source>
        <dbReference type="EMBL" id="KJH43780.1"/>
    </source>
</evidence>
<accession>A0A0D8XGJ6</accession>
<evidence type="ECO:0000256" key="4">
    <source>
        <dbReference type="ARBA" id="ARBA00023027"/>
    </source>
</evidence>
<comment type="catalytic activity">
    <reaction evidence="6">
        <text>[protein]-dithiol + NAD(+) = [protein]-disulfide + NADH + H(+)</text>
        <dbReference type="Rhea" id="RHEA:18749"/>
        <dbReference type="Rhea" id="RHEA-COMP:10593"/>
        <dbReference type="Rhea" id="RHEA-COMP:10594"/>
        <dbReference type="ChEBI" id="CHEBI:15378"/>
        <dbReference type="ChEBI" id="CHEBI:29950"/>
        <dbReference type="ChEBI" id="CHEBI:50058"/>
        <dbReference type="ChEBI" id="CHEBI:57540"/>
        <dbReference type="ChEBI" id="CHEBI:57945"/>
        <dbReference type="EC" id="1.8.1.8"/>
    </reaction>
</comment>
<name>A0A0D8XGJ6_DICVI</name>
<dbReference type="EC" id="1.8.1.8" evidence="1"/>
<dbReference type="PANTHER" id="PTHR13871:SF96">
    <property type="entry name" value="THIOREDOXIN DOMAIN-CONTAINING PROTEIN"/>
    <property type="match status" value="1"/>
</dbReference>
<gene>
    <name evidence="9" type="ORF">DICVIV_10209</name>
</gene>
<dbReference type="Pfam" id="PF13905">
    <property type="entry name" value="Thioredoxin_8"/>
    <property type="match status" value="1"/>
</dbReference>
<comment type="catalytic activity">
    <reaction evidence="7">
        <text>[protein]-dithiol + NADP(+) = [protein]-disulfide + NADPH + H(+)</text>
        <dbReference type="Rhea" id="RHEA:18753"/>
        <dbReference type="Rhea" id="RHEA-COMP:10593"/>
        <dbReference type="Rhea" id="RHEA-COMP:10594"/>
        <dbReference type="ChEBI" id="CHEBI:15378"/>
        <dbReference type="ChEBI" id="CHEBI:29950"/>
        <dbReference type="ChEBI" id="CHEBI:50058"/>
        <dbReference type="ChEBI" id="CHEBI:57783"/>
        <dbReference type="ChEBI" id="CHEBI:58349"/>
        <dbReference type="EC" id="1.8.1.8"/>
    </reaction>
</comment>
<reference evidence="10" key="2">
    <citation type="journal article" date="2016" name="Sci. Rep.">
        <title>Dictyocaulus viviparus genome, variome and transcriptome elucidate lungworm biology and support future intervention.</title>
        <authorList>
            <person name="McNulty S.N."/>
            <person name="Strube C."/>
            <person name="Rosa B.A."/>
            <person name="Martin J.C."/>
            <person name="Tyagi R."/>
            <person name="Choi Y.J."/>
            <person name="Wang Q."/>
            <person name="Hallsworth Pepin K."/>
            <person name="Zhang X."/>
            <person name="Ozersky P."/>
            <person name="Wilson R.K."/>
            <person name="Sternberg P.W."/>
            <person name="Gasser R.B."/>
            <person name="Mitreva M."/>
        </authorList>
    </citation>
    <scope>NUCLEOTIDE SEQUENCE [LARGE SCALE GENOMIC DNA]</scope>
    <source>
        <strain evidence="10">HannoverDv2000</strain>
    </source>
</reference>
<evidence type="ECO:0000256" key="6">
    <source>
        <dbReference type="ARBA" id="ARBA00047388"/>
    </source>
</evidence>
<evidence type="ECO:0000256" key="7">
    <source>
        <dbReference type="ARBA" id="ARBA00047804"/>
    </source>
</evidence>
<evidence type="ECO:0000313" key="10">
    <source>
        <dbReference type="Proteomes" id="UP000053766"/>
    </source>
</evidence>
<dbReference type="CDD" id="cd02964">
    <property type="entry name" value="TryX_like_family"/>
    <property type="match status" value="1"/>
</dbReference>
<organism evidence="9 10">
    <name type="scientific">Dictyocaulus viviparus</name>
    <name type="common">Bovine lungworm</name>
    <dbReference type="NCBI Taxonomy" id="29172"/>
    <lineage>
        <taxon>Eukaryota</taxon>
        <taxon>Metazoa</taxon>
        <taxon>Ecdysozoa</taxon>
        <taxon>Nematoda</taxon>
        <taxon>Chromadorea</taxon>
        <taxon>Rhabditida</taxon>
        <taxon>Rhabditina</taxon>
        <taxon>Rhabditomorpha</taxon>
        <taxon>Strongyloidea</taxon>
        <taxon>Metastrongylidae</taxon>
        <taxon>Dictyocaulus</taxon>
    </lineage>
</organism>
<dbReference type="Proteomes" id="UP000053766">
    <property type="component" value="Unassembled WGS sequence"/>
</dbReference>
<protein>
    <recommendedName>
        <fullName evidence="1">protein-disulfide reductase</fullName>
        <ecNumber evidence="1">1.8.1.8</ecNumber>
    </recommendedName>
</protein>
<dbReference type="InterPro" id="IPR036249">
    <property type="entry name" value="Thioredoxin-like_sf"/>
</dbReference>
<feature type="domain" description="Thioredoxin" evidence="8">
    <location>
        <begin position="1"/>
        <end position="148"/>
    </location>
</feature>
<keyword evidence="10" id="KW-1185">Reference proteome</keyword>
<evidence type="ECO:0000259" key="8">
    <source>
        <dbReference type="PROSITE" id="PS51352"/>
    </source>
</evidence>
<evidence type="ECO:0000256" key="2">
    <source>
        <dbReference type="ARBA" id="ARBA00022737"/>
    </source>
</evidence>
<dbReference type="Gene3D" id="3.40.30.10">
    <property type="entry name" value="Glutaredoxin"/>
    <property type="match status" value="1"/>
</dbReference>
<dbReference type="PANTHER" id="PTHR13871">
    <property type="entry name" value="THIOREDOXIN"/>
    <property type="match status" value="1"/>
</dbReference>
<dbReference type="EMBL" id="KN716527">
    <property type="protein sequence ID" value="KJH43780.1"/>
    <property type="molecule type" value="Genomic_DNA"/>
</dbReference>
<keyword evidence="4" id="KW-0520">NAD</keyword>
<evidence type="ECO:0000256" key="5">
    <source>
        <dbReference type="ARBA" id="ARBA00025782"/>
    </source>
</evidence>
<dbReference type="InterPro" id="IPR012336">
    <property type="entry name" value="Thioredoxin-like_fold"/>
</dbReference>
<evidence type="ECO:0000256" key="1">
    <source>
        <dbReference type="ARBA" id="ARBA00012612"/>
    </source>
</evidence>
<dbReference type="STRING" id="29172.A0A0D8XGJ6"/>
<sequence length="148" mass="16858">MDSFIGKPLIGSDGSEVDASTVLQGKMIALYFSAMWCAQCRQFTPKLSRFYHSLKEAGKNFEIILVSRDREEDDFIEYLTEHCGGWYGIPFGDDRINKLLAKYEVSSIPVLKVLNVDGTVIVEDARSQITDKGRDEPIQLFEDWKKIL</sequence>
<comment type="similarity">
    <text evidence="5">Belongs to the nucleoredoxin family.</text>
</comment>